<dbReference type="EMBL" id="BKCJ010332090">
    <property type="protein sequence ID" value="GEZ84991.1"/>
    <property type="molecule type" value="Genomic_DNA"/>
</dbReference>
<name>A0A699ISP3_TANCI</name>
<accession>A0A699ISP3</accession>
<proteinExistence type="predicted"/>
<gene>
    <name evidence="1" type="ORF">Tci_556964</name>
</gene>
<dbReference type="AlphaFoldDB" id="A0A699ISP3"/>
<comment type="caution">
    <text evidence="1">The sequence shown here is derived from an EMBL/GenBank/DDBJ whole genome shotgun (WGS) entry which is preliminary data.</text>
</comment>
<protein>
    <submittedName>
        <fullName evidence="1">Uncharacterized protein</fullName>
    </submittedName>
</protein>
<evidence type="ECO:0000313" key="1">
    <source>
        <dbReference type="EMBL" id="GEZ84991.1"/>
    </source>
</evidence>
<feature type="non-terminal residue" evidence="1">
    <location>
        <position position="1"/>
    </location>
</feature>
<organism evidence="1">
    <name type="scientific">Tanacetum cinerariifolium</name>
    <name type="common">Dalmatian daisy</name>
    <name type="synonym">Chrysanthemum cinerariifolium</name>
    <dbReference type="NCBI Taxonomy" id="118510"/>
    <lineage>
        <taxon>Eukaryota</taxon>
        <taxon>Viridiplantae</taxon>
        <taxon>Streptophyta</taxon>
        <taxon>Embryophyta</taxon>
        <taxon>Tracheophyta</taxon>
        <taxon>Spermatophyta</taxon>
        <taxon>Magnoliopsida</taxon>
        <taxon>eudicotyledons</taxon>
        <taxon>Gunneridae</taxon>
        <taxon>Pentapetalae</taxon>
        <taxon>asterids</taxon>
        <taxon>campanulids</taxon>
        <taxon>Asterales</taxon>
        <taxon>Asteraceae</taxon>
        <taxon>Asteroideae</taxon>
        <taxon>Anthemideae</taxon>
        <taxon>Anthemidinae</taxon>
        <taxon>Tanacetum</taxon>
    </lineage>
</organism>
<reference evidence="1" key="1">
    <citation type="journal article" date="2019" name="Sci. Rep.">
        <title>Draft genome of Tanacetum cinerariifolium, the natural source of mosquito coil.</title>
        <authorList>
            <person name="Yamashiro T."/>
            <person name="Shiraishi A."/>
            <person name="Satake H."/>
            <person name="Nakayama K."/>
        </authorList>
    </citation>
    <scope>NUCLEOTIDE SEQUENCE</scope>
</reference>
<sequence>ARNGGVKAPLRREAWLPRYETDQGVGSRRDFRPNDKPSAFWIQDFVENELLAKLCPITRVALHVVDGGAGGSSGGGDGGGGGVGPPSISILPFRNGGGGIGDGRGNIHIAGGTCDIPNLTGQGGGGGGGGVGPHSISILSLRSGGGGIGALERTEGMEG</sequence>